<dbReference type="InterPro" id="IPR009057">
    <property type="entry name" value="Homeodomain-like_sf"/>
</dbReference>
<dbReference type="Pfam" id="PF00440">
    <property type="entry name" value="TetR_N"/>
    <property type="match status" value="1"/>
</dbReference>
<dbReference type="PANTHER" id="PTHR30055">
    <property type="entry name" value="HTH-TYPE TRANSCRIPTIONAL REGULATOR RUTR"/>
    <property type="match status" value="1"/>
</dbReference>
<keyword evidence="1" id="KW-0805">Transcription regulation</keyword>
<evidence type="ECO:0000313" key="6">
    <source>
        <dbReference type="EMBL" id="MBB4675968.1"/>
    </source>
</evidence>
<evidence type="ECO:0000259" key="5">
    <source>
        <dbReference type="PROSITE" id="PS50977"/>
    </source>
</evidence>
<dbReference type="Gene3D" id="1.10.10.60">
    <property type="entry name" value="Homeodomain-like"/>
    <property type="match status" value="1"/>
</dbReference>
<protein>
    <submittedName>
        <fullName evidence="6">AcrR family transcriptional regulator</fullName>
    </submittedName>
</protein>
<evidence type="ECO:0000256" key="4">
    <source>
        <dbReference type="PROSITE-ProRule" id="PRU00335"/>
    </source>
</evidence>
<evidence type="ECO:0000313" key="7">
    <source>
        <dbReference type="Proteomes" id="UP000533598"/>
    </source>
</evidence>
<keyword evidence="7" id="KW-1185">Reference proteome</keyword>
<evidence type="ECO:0000256" key="2">
    <source>
        <dbReference type="ARBA" id="ARBA00023125"/>
    </source>
</evidence>
<dbReference type="EMBL" id="JACHMH010000001">
    <property type="protein sequence ID" value="MBB4675968.1"/>
    <property type="molecule type" value="Genomic_DNA"/>
</dbReference>
<dbReference type="SUPFAM" id="SSF46689">
    <property type="entry name" value="Homeodomain-like"/>
    <property type="match status" value="1"/>
</dbReference>
<dbReference type="PANTHER" id="PTHR30055:SF148">
    <property type="entry name" value="TETR-FAMILY TRANSCRIPTIONAL REGULATOR"/>
    <property type="match status" value="1"/>
</dbReference>
<name>A0A7W7FT14_9PSEU</name>
<dbReference type="Gene3D" id="1.10.357.10">
    <property type="entry name" value="Tetracycline Repressor, domain 2"/>
    <property type="match status" value="1"/>
</dbReference>
<dbReference type="PRINTS" id="PR00455">
    <property type="entry name" value="HTHTETR"/>
</dbReference>
<sequence length="208" mass="22226">MTSRRTPTGAAVLQPQVTAAITEAALDELAEAGYGRLSMEAVAKRAGVGKSALYRRWPAKQDMVLAVVAELGVPMAATPDTGSLRGDLLAALTAFRDFLTHPRFARIVPDLIAESARRPELGVAMAELLGEPRRARGAVLLRRAIERGELPADTDLELALDLVAAPVFWRLVARRAPQEEGYLDSVVEFLLRGLSAGAPALIHGEGGR</sequence>
<accession>A0A7W7FT14</accession>
<feature type="DNA-binding region" description="H-T-H motif" evidence="4">
    <location>
        <begin position="38"/>
        <end position="57"/>
    </location>
</feature>
<reference evidence="6 7" key="1">
    <citation type="submission" date="2020-08" db="EMBL/GenBank/DDBJ databases">
        <title>Sequencing the genomes of 1000 actinobacteria strains.</title>
        <authorList>
            <person name="Klenk H.-P."/>
        </authorList>
    </citation>
    <scope>NUCLEOTIDE SEQUENCE [LARGE SCALE GENOMIC DNA]</scope>
    <source>
        <strain evidence="6 7">DSM 44230</strain>
    </source>
</reference>
<proteinExistence type="predicted"/>
<dbReference type="GO" id="GO:0003700">
    <property type="term" value="F:DNA-binding transcription factor activity"/>
    <property type="evidence" value="ECO:0007669"/>
    <property type="project" value="TreeGrafter"/>
</dbReference>
<feature type="domain" description="HTH tetR-type" evidence="5">
    <location>
        <begin position="15"/>
        <end position="75"/>
    </location>
</feature>
<dbReference type="InterPro" id="IPR011075">
    <property type="entry name" value="TetR_C"/>
</dbReference>
<gene>
    <name evidence="6" type="ORF">HNR67_002086</name>
</gene>
<evidence type="ECO:0000256" key="3">
    <source>
        <dbReference type="ARBA" id="ARBA00023163"/>
    </source>
</evidence>
<dbReference type="PROSITE" id="PS50977">
    <property type="entry name" value="HTH_TETR_2"/>
    <property type="match status" value="1"/>
</dbReference>
<dbReference type="Pfam" id="PF16859">
    <property type="entry name" value="TetR_C_11"/>
    <property type="match status" value="1"/>
</dbReference>
<dbReference type="AlphaFoldDB" id="A0A7W7FT14"/>
<comment type="caution">
    <text evidence="6">The sequence shown here is derived from an EMBL/GenBank/DDBJ whole genome shotgun (WGS) entry which is preliminary data.</text>
</comment>
<dbReference type="RefSeq" id="WP_185001854.1">
    <property type="nucleotide sequence ID" value="NZ_BAAAUI010000021.1"/>
</dbReference>
<dbReference type="GO" id="GO:0000976">
    <property type="term" value="F:transcription cis-regulatory region binding"/>
    <property type="evidence" value="ECO:0007669"/>
    <property type="project" value="TreeGrafter"/>
</dbReference>
<evidence type="ECO:0000256" key="1">
    <source>
        <dbReference type="ARBA" id="ARBA00023015"/>
    </source>
</evidence>
<organism evidence="6 7">
    <name type="scientific">Crossiella cryophila</name>
    <dbReference type="NCBI Taxonomy" id="43355"/>
    <lineage>
        <taxon>Bacteria</taxon>
        <taxon>Bacillati</taxon>
        <taxon>Actinomycetota</taxon>
        <taxon>Actinomycetes</taxon>
        <taxon>Pseudonocardiales</taxon>
        <taxon>Pseudonocardiaceae</taxon>
        <taxon>Crossiella</taxon>
    </lineage>
</organism>
<keyword evidence="3" id="KW-0804">Transcription</keyword>
<dbReference type="InterPro" id="IPR001647">
    <property type="entry name" value="HTH_TetR"/>
</dbReference>
<dbReference type="SUPFAM" id="SSF48498">
    <property type="entry name" value="Tetracyclin repressor-like, C-terminal domain"/>
    <property type="match status" value="1"/>
</dbReference>
<dbReference type="InterPro" id="IPR050109">
    <property type="entry name" value="HTH-type_TetR-like_transc_reg"/>
</dbReference>
<dbReference type="Proteomes" id="UP000533598">
    <property type="component" value="Unassembled WGS sequence"/>
</dbReference>
<keyword evidence="2 4" id="KW-0238">DNA-binding</keyword>
<dbReference type="InterPro" id="IPR036271">
    <property type="entry name" value="Tet_transcr_reg_TetR-rel_C_sf"/>
</dbReference>